<gene>
    <name evidence="2" type="ORF">LCGC14_1443460</name>
</gene>
<dbReference type="EMBL" id="LAZR01009867">
    <property type="protein sequence ID" value="KKM70163.1"/>
    <property type="molecule type" value="Genomic_DNA"/>
</dbReference>
<feature type="compositionally biased region" description="Low complexity" evidence="1">
    <location>
        <begin position="59"/>
        <end position="78"/>
    </location>
</feature>
<reference evidence="2" key="1">
    <citation type="journal article" date="2015" name="Nature">
        <title>Complex archaea that bridge the gap between prokaryotes and eukaryotes.</title>
        <authorList>
            <person name="Spang A."/>
            <person name="Saw J.H."/>
            <person name="Jorgensen S.L."/>
            <person name="Zaremba-Niedzwiedzka K."/>
            <person name="Martijn J."/>
            <person name="Lind A.E."/>
            <person name="van Eijk R."/>
            <person name="Schleper C."/>
            <person name="Guy L."/>
            <person name="Ettema T.J."/>
        </authorList>
    </citation>
    <scope>NUCLEOTIDE SEQUENCE</scope>
</reference>
<evidence type="ECO:0000313" key="2">
    <source>
        <dbReference type="EMBL" id="KKM70163.1"/>
    </source>
</evidence>
<feature type="region of interest" description="Disordered" evidence="1">
    <location>
        <begin position="45"/>
        <end position="102"/>
    </location>
</feature>
<evidence type="ECO:0000256" key="1">
    <source>
        <dbReference type="SAM" id="MobiDB-lite"/>
    </source>
</evidence>
<comment type="caution">
    <text evidence="2">The sequence shown here is derived from an EMBL/GenBank/DDBJ whole genome shotgun (WGS) entry which is preliminary data.</text>
</comment>
<organism evidence="2">
    <name type="scientific">marine sediment metagenome</name>
    <dbReference type="NCBI Taxonomy" id="412755"/>
    <lineage>
        <taxon>unclassified sequences</taxon>
        <taxon>metagenomes</taxon>
        <taxon>ecological metagenomes</taxon>
    </lineage>
</organism>
<feature type="compositionally biased region" description="Polar residues" evidence="1">
    <location>
        <begin position="45"/>
        <end position="58"/>
    </location>
</feature>
<protein>
    <submittedName>
        <fullName evidence="2">Uncharacterized protein</fullName>
    </submittedName>
</protein>
<name>A0A0F9JKK6_9ZZZZ</name>
<sequence length="131" mass="14150">MRNALSDLKAAILLAASLASYSSVAHADAAYVMQAAPRTLSAYVTQAPSQTRRSFGPTQQQIDAARQQRARAAAQQRARITEQQVAAQQRSASTSEPSQRRDVILDFGQALANDGRLPSVRDGVRIRSESP</sequence>
<proteinExistence type="predicted"/>
<dbReference type="AlphaFoldDB" id="A0A0F9JKK6"/>
<accession>A0A0F9JKK6</accession>
<feature type="compositionally biased region" description="Polar residues" evidence="1">
    <location>
        <begin position="81"/>
        <end position="97"/>
    </location>
</feature>